<keyword evidence="2" id="KW-1133">Transmembrane helix</keyword>
<evidence type="ECO:0000313" key="4">
    <source>
        <dbReference type="Proteomes" id="UP000310108"/>
    </source>
</evidence>
<accession>A0A4U6X9M8</accession>
<feature type="transmembrane region" description="Helical" evidence="2">
    <location>
        <begin position="400"/>
        <end position="423"/>
    </location>
</feature>
<keyword evidence="4" id="KW-1185">Reference proteome</keyword>
<dbReference type="STRING" id="1306861.A0A4U6X9M8"/>
<dbReference type="EMBL" id="PJEX01000246">
    <property type="protein sequence ID" value="TKW52338.1"/>
    <property type="molecule type" value="Genomic_DNA"/>
</dbReference>
<evidence type="ECO:0000256" key="2">
    <source>
        <dbReference type="SAM" id="Phobius"/>
    </source>
</evidence>
<feature type="compositionally biased region" description="Polar residues" evidence="1">
    <location>
        <begin position="459"/>
        <end position="485"/>
    </location>
</feature>
<organism evidence="3 4">
    <name type="scientific">Colletotrichum tanaceti</name>
    <dbReference type="NCBI Taxonomy" id="1306861"/>
    <lineage>
        <taxon>Eukaryota</taxon>
        <taxon>Fungi</taxon>
        <taxon>Dikarya</taxon>
        <taxon>Ascomycota</taxon>
        <taxon>Pezizomycotina</taxon>
        <taxon>Sordariomycetes</taxon>
        <taxon>Hypocreomycetidae</taxon>
        <taxon>Glomerellales</taxon>
        <taxon>Glomerellaceae</taxon>
        <taxon>Colletotrichum</taxon>
        <taxon>Colletotrichum destructivum species complex</taxon>
    </lineage>
</organism>
<feature type="region of interest" description="Disordered" evidence="1">
    <location>
        <begin position="529"/>
        <end position="552"/>
    </location>
</feature>
<protein>
    <recommendedName>
        <fullName evidence="5">Transmembrane protein</fullName>
    </recommendedName>
</protein>
<sequence length="552" mass="58228">MDNNSTRSGRRFRVAVMANRWGWLLVFWSLVAAVAPVIPAGNLGHAFSLSASSFSAKGTQTLAAILKEQRVTPVPQADSDAEKTSLETLYGLRQDDGPALGQLWARQNLTQVTHWKTSSAQASLLITTVTVVRTVTVELAGQTEVVLSSVEQTLTFINPILVFETRVITAPPSIPSNDLTETAAFDRLASSAPHGHSASHKGVVLSSKKKARIRRQIPKPVIGVSTVTVEITTTKTNTGSSIHTVVVLSSIFVSVTENPTVTSTTLITTTPSIETRMSGGPIATATSPTPPAVPNPSLRDQDEPVVMTTFFITIFPIGTTLSPSDTRGFPTSTSVLGFTGTSSGIAPSETFATAGITTWFTTFESIATVASESKSGSATIIASAVPTALPSSEPVPDPGLAPWTIAIVVIVAVVAVLLLYFLVYSDRGHRIFFGNRRHRQLSEDYEMTPVVAGAATMNPSASAPVNSDVQSQVMSGATSSKSSGEGEQVRIIIRPIPIRPLAIRGGSSNTVSPPARVWLRPPGFTSQAYSYSAGGSGETNPRDATGWSLASE</sequence>
<dbReference type="AlphaFoldDB" id="A0A4U6X9M8"/>
<keyword evidence="2" id="KW-0812">Transmembrane</keyword>
<gene>
    <name evidence="3" type="ORF">CTA1_7277</name>
</gene>
<comment type="caution">
    <text evidence="3">The sequence shown here is derived from an EMBL/GenBank/DDBJ whole genome shotgun (WGS) entry which is preliminary data.</text>
</comment>
<keyword evidence="2" id="KW-0472">Membrane</keyword>
<proteinExistence type="predicted"/>
<dbReference type="Proteomes" id="UP000310108">
    <property type="component" value="Unassembled WGS sequence"/>
</dbReference>
<feature type="region of interest" description="Disordered" evidence="1">
    <location>
        <begin position="459"/>
        <end position="486"/>
    </location>
</feature>
<evidence type="ECO:0000313" key="3">
    <source>
        <dbReference type="EMBL" id="TKW52338.1"/>
    </source>
</evidence>
<evidence type="ECO:0000256" key="1">
    <source>
        <dbReference type="SAM" id="MobiDB-lite"/>
    </source>
</evidence>
<reference evidence="3 4" key="1">
    <citation type="journal article" date="2019" name="PLoS ONE">
        <title>Comparative genome analysis indicates high evolutionary potential of pathogenicity genes in Colletotrichum tanaceti.</title>
        <authorList>
            <person name="Lelwala R.V."/>
            <person name="Korhonen P.K."/>
            <person name="Young N.D."/>
            <person name="Scott J.B."/>
            <person name="Ades P.A."/>
            <person name="Gasser R.B."/>
            <person name="Taylor P.W.J."/>
        </authorList>
    </citation>
    <scope>NUCLEOTIDE SEQUENCE [LARGE SCALE GENOMIC DNA]</scope>
    <source>
        <strain evidence="3">BRIP57314</strain>
    </source>
</reference>
<name>A0A4U6X9M8_9PEZI</name>
<evidence type="ECO:0008006" key="5">
    <source>
        <dbReference type="Google" id="ProtNLM"/>
    </source>
</evidence>